<dbReference type="GO" id="GO:0008017">
    <property type="term" value="F:microtubule binding"/>
    <property type="evidence" value="ECO:0007669"/>
    <property type="project" value="TreeGrafter"/>
</dbReference>
<feature type="region of interest" description="Disordered" evidence="3">
    <location>
        <begin position="1"/>
        <end position="77"/>
    </location>
</feature>
<dbReference type="EMBL" id="CAKOFQ010006870">
    <property type="protein sequence ID" value="CAH1978179.1"/>
    <property type="molecule type" value="Genomic_DNA"/>
</dbReference>
<feature type="compositionally biased region" description="Low complexity" evidence="3">
    <location>
        <begin position="43"/>
        <end position="77"/>
    </location>
</feature>
<evidence type="ECO:0000313" key="5">
    <source>
        <dbReference type="Proteomes" id="UP001152888"/>
    </source>
</evidence>
<protein>
    <submittedName>
        <fullName evidence="4">Uncharacterized protein</fullName>
    </submittedName>
</protein>
<reference evidence="4" key="1">
    <citation type="submission" date="2022-03" db="EMBL/GenBank/DDBJ databases">
        <authorList>
            <person name="Sayadi A."/>
        </authorList>
    </citation>
    <scope>NUCLEOTIDE SEQUENCE</scope>
</reference>
<evidence type="ECO:0000256" key="1">
    <source>
        <dbReference type="ARBA" id="ARBA00023054"/>
    </source>
</evidence>
<dbReference type="AlphaFoldDB" id="A0A9P0PBF8"/>
<dbReference type="GO" id="GO:0005634">
    <property type="term" value="C:nucleus"/>
    <property type="evidence" value="ECO:0007669"/>
    <property type="project" value="TreeGrafter"/>
</dbReference>
<evidence type="ECO:0000256" key="3">
    <source>
        <dbReference type="SAM" id="MobiDB-lite"/>
    </source>
</evidence>
<dbReference type="PANTHER" id="PTHR24200">
    <property type="entry name" value="TOUCAN, ISOFORM A"/>
    <property type="match status" value="1"/>
</dbReference>
<accession>A0A9P0PBF8</accession>
<keyword evidence="5" id="KW-1185">Reference proteome</keyword>
<dbReference type="OrthoDB" id="10038993at2759"/>
<dbReference type="Proteomes" id="UP001152888">
    <property type="component" value="Unassembled WGS sequence"/>
</dbReference>
<organism evidence="4 5">
    <name type="scientific">Acanthoscelides obtectus</name>
    <name type="common">Bean weevil</name>
    <name type="synonym">Bruchus obtectus</name>
    <dbReference type="NCBI Taxonomy" id="200917"/>
    <lineage>
        <taxon>Eukaryota</taxon>
        <taxon>Metazoa</taxon>
        <taxon>Ecdysozoa</taxon>
        <taxon>Arthropoda</taxon>
        <taxon>Hexapoda</taxon>
        <taxon>Insecta</taxon>
        <taxon>Pterygota</taxon>
        <taxon>Neoptera</taxon>
        <taxon>Endopterygota</taxon>
        <taxon>Coleoptera</taxon>
        <taxon>Polyphaga</taxon>
        <taxon>Cucujiformia</taxon>
        <taxon>Chrysomeloidea</taxon>
        <taxon>Chrysomelidae</taxon>
        <taxon>Bruchinae</taxon>
        <taxon>Bruchini</taxon>
        <taxon>Acanthoscelides</taxon>
    </lineage>
</organism>
<comment type="caution">
    <text evidence="4">The sequence shown here is derived from an EMBL/GenBank/DDBJ whole genome shotgun (WGS) entry which is preliminary data.</text>
</comment>
<dbReference type="PANTHER" id="PTHR24200:SF11">
    <property type="entry name" value="TOUCAN, ISOFORM A"/>
    <property type="match status" value="1"/>
</dbReference>
<evidence type="ECO:0000313" key="4">
    <source>
        <dbReference type="EMBL" id="CAH1978179.1"/>
    </source>
</evidence>
<feature type="region of interest" description="Disordered" evidence="3">
    <location>
        <begin position="531"/>
        <end position="589"/>
    </location>
</feature>
<feature type="compositionally biased region" description="Low complexity" evidence="3">
    <location>
        <begin position="536"/>
        <end position="548"/>
    </location>
</feature>
<feature type="coiled-coil region" evidence="2">
    <location>
        <begin position="112"/>
        <end position="427"/>
    </location>
</feature>
<feature type="region of interest" description="Disordered" evidence="3">
    <location>
        <begin position="643"/>
        <end position="677"/>
    </location>
</feature>
<gene>
    <name evidence="4" type="ORF">ACAOBT_LOCUS13113</name>
</gene>
<keyword evidence="1 2" id="KW-0175">Coiled coil</keyword>
<sequence>MVMYVDGTVDVRNNDHTKNSPCRLDPPSKFRECSRGTAAKGGRTSPPVTVRPPQQQLQQSQQAQQRQQQNQQSPTTVVSKLRQAPVVPAPPVAEALAVLVQHLVFNVQAYQVPTLRRQVQKYRLEAEEVRLECQKLEETLLQERLQQLEIIEQERVKCRKDIAEIVAKHTQKIQELEAKRAELESQAVTEKERLVQNVLKQHEEQLLTLKLECEKLQRTHEEALVILREENDSIREQIDQRRMEAEQAERECKEVREEYENREAMWREKNHKLKQQMNKLQNDHEEKLKNLIDENKRLRDENARLLGCGDDDKGIGSQEVQSLKVVLELKQNELTELRRALAEASHRCEELTGAEEKARTLNARCEDLQLQLERKSEYVQSIIQENKRLQEILAEEQNQKRRMSQYNEELQWRLKQTKEVMTEVVQQAGDTSFNRSVFHSSFNERHSATKPNLERRLSFRERERTCSGMSNMSMDENYQTCNSLTASEFIPDDTSLPTSPQVKVMVKKSDSVSYVLDLEESPAVVASRIIRRSFRNSTPPKNTPTKSPSNKRPRIRNPLSQSASYSAIIGRDKNEMNRPHSADARNGDMRTEEDDVFIWTRTPASPSMLTDDSPTHANMKLGHLDLDEDNIYDIQLPALPSEMGNGAQALPTPKHLAGKAMVSESNSEDESTSSSQL</sequence>
<dbReference type="GO" id="GO:0005737">
    <property type="term" value="C:cytoplasm"/>
    <property type="evidence" value="ECO:0007669"/>
    <property type="project" value="TreeGrafter"/>
</dbReference>
<dbReference type="InterPro" id="IPR051293">
    <property type="entry name" value="MTUS1/CCDC69"/>
</dbReference>
<proteinExistence type="predicted"/>
<name>A0A9P0PBF8_ACAOB</name>
<evidence type="ECO:0000256" key="2">
    <source>
        <dbReference type="SAM" id="Coils"/>
    </source>
</evidence>
<feature type="compositionally biased region" description="Basic and acidic residues" evidence="3">
    <location>
        <begin position="570"/>
        <end position="589"/>
    </location>
</feature>